<gene>
    <name evidence="1" type="ORF">HPB50_017641</name>
</gene>
<comment type="caution">
    <text evidence="1">The sequence shown here is derived from an EMBL/GenBank/DDBJ whole genome shotgun (WGS) entry which is preliminary data.</text>
</comment>
<accession>A0ACB7T6Q3</accession>
<evidence type="ECO:0000313" key="2">
    <source>
        <dbReference type="Proteomes" id="UP000821845"/>
    </source>
</evidence>
<dbReference type="EMBL" id="CM023490">
    <property type="protein sequence ID" value="KAH6943217.1"/>
    <property type="molecule type" value="Genomic_DNA"/>
</dbReference>
<reference evidence="1" key="1">
    <citation type="submission" date="2020-05" db="EMBL/GenBank/DDBJ databases">
        <title>Large-scale comparative analyses of tick genomes elucidate their genetic diversity and vector capacities.</title>
        <authorList>
            <person name="Jia N."/>
            <person name="Wang J."/>
            <person name="Shi W."/>
            <person name="Du L."/>
            <person name="Sun Y."/>
            <person name="Zhan W."/>
            <person name="Jiang J."/>
            <person name="Wang Q."/>
            <person name="Zhang B."/>
            <person name="Ji P."/>
            <person name="Sakyi L.B."/>
            <person name="Cui X."/>
            <person name="Yuan T."/>
            <person name="Jiang B."/>
            <person name="Yang W."/>
            <person name="Lam T.T.-Y."/>
            <person name="Chang Q."/>
            <person name="Ding S."/>
            <person name="Wang X."/>
            <person name="Zhu J."/>
            <person name="Ruan X."/>
            <person name="Zhao L."/>
            <person name="Wei J."/>
            <person name="Que T."/>
            <person name="Du C."/>
            <person name="Cheng J."/>
            <person name="Dai P."/>
            <person name="Han X."/>
            <person name="Huang E."/>
            <person name="Gao Y."/>
            <person name="Liu J."/>
            <person name="Shao H."/>
            <person name="Ye R."/>
            <person name="Li L."/>
            <person name="Wei W."/>
            <person name="Wang X."/>
            <person name="Wang C."/>
            <person name="Yang T."/>
            <person name="Huo Q."/>
            <person name="Li W."/>
            <person name="Guo W."/>
            <person name="Chen H."/>
            <person name="Zhou L."/>
            <person name="Ni X."/>
            <person name="Tian J."/>
            <person name="Zhou Y."/>
            <person name="Sheng Y."/>
            <person name="Liu T."/>
            <person name="Pan Y."/>
            <person name="Xia L."/>
            <person name="Li J."/>
            <person name="Zhao F."/>
            <person name="Cao W."/>
        </authorList>
    </citation>
    <scope>NUCLEOTIDE SEQUENCE</scope>
    <source>
        <strain evidence="1">Hyas-2018</strain>
    </source>
</reference>
<dbReference type="Proteomes" id="UP000821845">
    <property type="component" value="Chromosome 10"/>
</dbReference>
<proteinExistence type="predicted"/>
<keyword evidence="2" id="KW-1185">Reference proteome</keyword>
<name>A0ACB7T6Q3_HYAAI</name>
<evidence type="ECO:0000313" key="1">
    <source>
        <dbReference type="EMBL" id="KAH6943217.1"/>
    </source>
</evidence>
<sequence>MHGYQPKLPGELNIGAIYSDIEESECLRSLALARSDAKEKLKASQEYSTKRCNARHDPPSFKVSDNVLCAIGARRWTLDPRFERQHEIVGFLGNNIVLIRRTTAWGSDDDKAVNIEQLRLYHEQGDDAAELAGTGIGLQLGRGAQYSSI</sequence>
<protein>
    <submittedName>
        <fullName evidence="1">Uncharacterized protein</fullName>
    </submittedName>
</protein>
<organism evidence="1 2">
    <name type="scientific">Hyalomma asiaticum</name>
    <name type="common">Tick</name>
    <dbReference type="NCBI Taxonomy" id="266040"/>
    <lineage>
        <taxon>Eukaryota</taxon>
        <taxon>Metazoa</taxon>
        <taxon>Ecdysozoa</taxon>
        <taxon>Arthropoda</taxon>
        <taxon>Chelicerata</taxon>
        <taxon>Arachnida</taxon>
        <taxon>Acari</taxon>
        <taxon>Parasitiformes</taxon>
        <taxon>Ixodida</taxon>
        <taxon>Ixodoidea</taxon>
        <taxon>Ixodidae</taxon>
        <taxon>Hyalomminae</taxon>
        <taxon>Hyalomma</taxon>
    </lineage>
</organism>